<dbReference type="PROSITE" id="PS51063">
    <property type="entry name" value="HTH_CRP_2"/>
    <property type="match status" value="1"/>
</dbReference>
<gene>
    <name evidence="5" type="ordered locus">RL1513</name>
</gene>
<dbReference type="InterPro" id="IPR012318">
    <property type="entry name" value="HTH_CRP"/>
</dbReference>
<dbReference type="HOGENOM" id="CLU_075053_0_0_5"/>
<dbReference type="InterPro" id="IPR000595">
    <property type="entry name" value="cNMP-bd_dom"/>
</dbReference>
<dbReference type="GO" id="GO:0006355">
    <property type="term" value="P:regulation of DNA-templated transcription"/>
    <property type="evidence" value="ECO:0007669"/>
    <property type="project" value="InterPro"/>
</dbReference>
<evidence type="ECO:0000256" key="3">
    <source>
        <dbReference type="ARBA" id="ARBA00023163"/>
    </source>
</evidence>
<protein>
    <submittedName>
        <fullName evidence="5">CRP/FNR family transcriptional regulator</fullName>
    </submittedName>
</protein>
<evidence type="ECO:0000256" key="2">
    <source>
        <dbReference type="ARBA" id="ARBA00023125"/>
    </source>
</evidence>
<evidence type="ECO:0000313" key="6">
    <source>
        <dbReference type="Proteomes" id="UP000006575"/>
    </source>
</evidence>
<dbReference type="SUPFAM" id="SSF46785">
    <property type="entry name" value="Winged helix' DNA-binding domain"/>
    <property type="match status" value="1"/>
</dbReference>
<dbReference type="GO" id="GO:0003677">
    <property type="term" value="F:DNA binding"/>
    <property type="evidence" value="ECO:0007669"/>
    <property type="project" value="UniProtKB-KW"/>
</dbReference>
<organism evidence="5 6">
    <name type="scientific">Rhizobium johnstonii (strain DSM 114642 / LMG 32736 / 3841)</name>
    <name type="common">Rhizobium leguminosarum bv. viciae</name>
    <dbReference type="NCBI Taxonomy" id="216596"/>
    <lineage>
        <taxon>Bacteria</taxon>
        <taxon>Pseudomonadati</taxon>
        <taxon>Pseudomonadota</taxon>
        <taxon>Alphaproteobacteria</taxon>
        <taxon>Hyphomicrobiales</taxon>
        <taxon>Rhizobiaceae</taxon>
        <taxon>Rhizobium/Agrobacterium group</taxon>
        <taxon>Rhizobium</taxon>
        <taxon>Rhizobium johnstonii</taxon>
    </lineage>
</organism>
<dbReference type="eggNOG" id="COG0664">
    <property type="taxonomic scope" value="Bacteria"/>
</dbReference>
<dbReference type="Proteomes" id="UP000006575">
    <property type="component" value="Chromosome"/>
</dbReference>
<dbReference type="EMBL" id="AM236080">
    <property type="protein sequence ID" value="CAK07008.1"/>
    <property type="molecule type" value="Genomic_DNA"/>
</dbReference>
<keyword evidence="3" id="KW-0804">Transcription</keyword>
<reference evidence="5 6" key="1">
    <citation type="journal article" date="2006" name="Genome Biol.">
        <title>The genome of Rhizobium leguminosarum has recognizable core and accessory components.</title>
        <authorList>
            <person name="Young J.W."/>
            <person name="Crossman L.C."/>
            <person name="Johnston A.W.B."/>
            <person name="Thomson N.R."/>
            <person name="Ghazoui Z.F."/>
            <person name="Hull K.H."/>
            <person name="Wexler M."/>
            <person name="Curson A.R.J."/>
            <person name="Todd J.D."/>
            <person name="Poole P.S."/>
            <person name="Mauchline T.H."/>
            <person name="East A.K."/>
            <person name="Quail M.A."/>
            <person name="Churcher C."/>
            <person name="Arrowsmith C."/>
            <person name="Cherevach A."/>
            <person name="Chillingworth T."/>
            <person name="Clarke K."/>
            <person name="Cronin A."/>
            <person name="Davis P."/>
            <person name="Fraser A."/>
            <person name="Hance Z."/>
            <person name="Hauser H."/>
            <person name="Jagels K."/>
            <person name="Moule S."/>
            <person name="Mungall K."/>
            <person name="Norbertczak H."/>
            <person name="Rabbinowitsch E."/>
            <person name="Sanders M."/>
            <person name="Simmonds M."/>
            <person name="Whitehead S."/>
            <person name="Parkhill J."/>
        </authorList>
    </citation>
    <scope>NUCLEOTIDE SEQUENCE [LARGE SCALE GENOMIC DNA]</scope>
    <source>
        <strain evidence="6">DSM 114642 / LMG 32736 / 3841</strain>
    </source>
</reference>
<keyword evidence="1" id="KW-0805">Transcription regulation</keyword>
<dbReference type="SUPFAM" id="SSF51206">
    <property type="entry name" value="cAMP-binding domain-like"/>
    <property type="match status" value="1"/>
</dbReference>
<dbReference type="Pfam" id="PF00027">
    <property type="entry name" value="cNMP_binding"/>
    <property type="match status" value="1"/>
</dbReference>
<dbReference type="Gene3D" id="1.10.10.10">
    <property type="entry name" value="Winged helix-like DNA-binding domain superfamily/Winged helix DNA-binding domain"/>
    <property type="match status" value="1"/>
</dbReference>
<proteinExistence type="predicted"/>
<dbReference type="SMART" id="SM00419">
    <property type="entry name" value="HTH_CRP"/>
    <property type="match status" value="1"/>
</dbReference>
<dbReference type="AlphaFoldDB" id="Q1MJ52"/>
<evidence type="ECO:0000259" key="4">
    <source>
        <dbReference type="PROSITE" id="PS51063"/>
    </source>
</evidence>
<feature type="domain" description="HTH crp-type" evidence="4">
    <location>
        <begin position="170"/>
        <end position="243"/>
    </location>
</feature>
<dbReference type="Pfam" id="PF13545">
    <property type="entry name" value="HTH_Crp_2"/>
    <property type="match status" value="1"/>
</dbReference>
<dbReference type="EnsemblBacteria" id="CAK07008">
    <property type="protein sequence ID" value="CAK07008"/>
    <property type="gene ID" value="RL1513"/>
</dbReference>
<keyword evidence="6" id="KW-1185">Reference proteome</keyword>
<dbReference type="InterPro" id="IPR018490">
    <property type="entry name" value="cNMP-bd_dom_sf"/>
</dbReference>
<evidence type="ECO:0000256" key="1">
    <source>
        <dbReference type="ARBA" id="ARBA00023015"/>
    </source>
</evidence>
<dbReference type="Gene3D" id="2.60.120.10">
    <property type="entry name" value="Jelly Rolls"/>
    <property type="match status" value="1"/>
</dbReference>
<dbReference type="InterPro" id="IPR036388">
    <property type="entry name" value="WH-like_DNA-bd_sf"/>
</dbReference>
<name>Q1MJ52_RHIJ3</name>
<dbReference type="InterPro" id="IPR036390">
    <property type="entry name" value="WH_DNA-bd_sf"/>
</dbReference>
<accession>Q1MJ52</accession>
<keyword evidence="2" id="KW-0238">DNA-binding</keyword>
<evidence type="ECO:0000313" key="5">
    <source>
        <dbReference type="EMBL" id="CAK07008.1"/>
    </source>
</evidence>
<dbReference type="InterPro" id="IPR014710">
    <property type="entry name" value="RmlC-like_jellyroll"/>
</dbReference>
<dbReference type="KEGG" id="rle:RL1513"/>
<dbReference type="CDD" id="cd00038">
    <property type="entry name" value="CAP_ED"/>
    <property type="match status" value="1"/>
</dbReference>
<sequence>MLARRFCDGKVSMATSRPINSFKTPCEQCPLRPLPHFREFSRDELEFVSSFKRGELAVDAGSTILVEGAHSAHLFTVLAGWGFRYKMLEDGRRQILNYIMPGDLVGLQGTIAGEMQHSVEALSPVSLCVFERDRLMTLYNKHASLAFDITWIAAREERILDEHLLSVGRRTALERAAYLIAFLFERGRKLNIFNGRKFIPITQQHIADTLGLSIVHTNKTLKKLSERGLIRWQERGCEVLNGEELMAIAGWEGLGEGKRPFI</sequence>